<dbReference type="Gene3D" id="3.90.70.10">
    <property type="entry name" value="Cysteine proteinases"/>
    <property type="match status" value="1"/>
</dbReference>
<dbReference type="InterPro" id="IPR013083">
    <property type="entry name" value="Znf_RING/FYVE/PHD"/>
</dbReference>
<dbReference type="PANTHER" id="PTHR21646">
    <property type="entry name" value="UBIQUITIN CARBOXYL-TERMINAL HYDROLASE"/>
    <property type="match status" value="1"/>
</dbReference>
<evidence type="ECO:0000259" key="12">
    <source>
        <dbReference type="PROSITE" id="PS50235"/>
    </source>
</evidence>
<evidence type="ECO:0000259" key="13">
    <source>
        <dbReference type="PROSITE" id="PS50271"/>
    </source>
</evidence>
<dbReference type="CDD" id="cd02669">
    <property type="entry name" value="Peptidase_C19M"/>
    <property type="match status" value="1"/>
</dbReference>
<evidence type="ECO:0000256" key="9">
    <source>
        <dbReference type="ARBA" id="ARBA00023242"/>
    </source>
</evidence>
<dbReference type="InterPro" id="IPR001394">
    <property type="entry name" value="Peptidase_C19_UCH"/>
</dbReference>
<comment type="subcellular location">
    <subcellularLocation>
        <location evidence="1">Nucleus</location>
    </subcellularLocation>
</comment>
<feature type="compositionally biased region" description="Basic and acidic residues" evidence="11">
    <location>
        <begin position="1"/>
        <end position="11"/>
    </location>
</feature>
<evidence type="ECO:0000256" key="2">
    <source>
        <dbReference type="ARBA" id="ARBA00009085"/>
    </source>
</evidence>
<dbReference type="GO" id="GO:0005681">
    <property type="term" value="C:spliceosomal complex"/>
    <property type="evidence" value="ECO:0007669"/>
    <property type="project" value="UniProtKB-KW"/>
</dbReference>
<dbReference type="SUPFAM" id="SSF57850">
    <property type="entry name" value="RING/U-box"/>
    <property type="match status" value="1"/>
</dbReference>
<evidence type="ECO:0000256" key="11">
    <source>
        <dbReference type="SAM" id="MobiDB-lite"/>
    </source>
</evidence>
<keyword evidence="3" id="KW-0507">mRNA processing</keyword>
<dbReference type="InterPro" id="IPR001607">
    <property type="entry name" value="Znf_UBP"/>
</dbReference>
<organism evidence="14 15">
    <name type="scientific">Lyophyllum shimeji</name>
    <name type="common">Hon-shimeji</name>
    <name type="synonym">Tricholoma shimeji</name>
    <dbReference type="NCBI Taxonomy" id="47721"/>
    <lineage>
        <taxon>Eukaryota</taxon>
        <taxon>Fungi</taxon>
        <taxon>Dikarya</taxon>
        <taxon>Basidiomycota</taxon>
        <taxon>Agaricomycotina</taxon>
        <taxon>Agaricomycetes</taxon>
        <taxon>Agaricomycetidae</taxon>
        <taxon>Agaricales</taxon>
        <taxon>Tricholomatineae</taxon>
        <taxon>Lyophyllaceae</taxon>
        <taxon>Lyophyllum</taxon>
    </lineage>
</organism>
<evidence type="ECO:0000256" key="7">
    <source>
        <dbReference type="ARBA" id="ARBA00022833"/>
    </source>
</evidence>
<keyword evidence="15" id="KW-1185">Reference proteome</keyword>
<proteinExistence type="inferred from homology"/>
<evidence type="ECO:0000256" key="1">
    <source>
        <dbReference type="ARBA" id="ARBA00004123"/>
    </source>
</evidence>
<feature type="domain" description="USP" evidence="12">
    <location>
        <begin position="189"/>
        <end position="514"/>
    </location>
</feature>
<evidence type="ECO:0000256" key="4">
    <source>
        <dbReference type="ARBA" id="ARBA00022723"/>
    </source>
</evidence>
<name>A0A9P3PGP5_LYOSH</name>
<evidence type="ECO:0000256" key="10">
    <source>
        <dbReference type="PROSITE-ProRule" id="PRU00502"/>
    </source>
</evidence>
<keyword evidence="9" id="KW-0539">Nucleus</keyword>
<dbReference type="Gene3D" id="3.30.40.10">
    <property type="entry name" value="Zinc/RING finger domain, C3HC4 (zinc finger)"/>
    <property type="match status" value="1"/>
</dbReference>
<keyword evidence="7" id="KW-0862">Zinc</keyword>
<reference evidence="14" key="1">
    <citation type="submission" date="2022-07" db="EMBL/GenBank/DDBJ databases">
        <title>The genome of Lyophyllum shimeji provides insight into the initial evolution of ectomycorrhizal fungal genome.</title>
        <authorList>
            <person name="Kobayashi Y."/>
            <person name="Shibata T."/>
            <person name="Hirakawa H."/>
            <person name="Shigenobu S."/>
            <person name="Nishiyama T."/>
            <person name="Yamada A."/>
            <person name="Hasebe M."/>
            <person name="Kawaguchi M."/>
        </authorList>
    </citation>
    <scope>NUCLEOTIDE SEQUENCE</scope>
    <source>
        <strain evidence="14">AT787</strain>
    </source>
</reference>
<keyword evidence="8" id="KW-0508">mRNA splicing</keyword>
<feature type="region of interest" description="Disordered" evidence="11">
    <location>
        <begin position="1"/>
        <end position="50"/>
    </location>
</feature>
<dbReference type="PROSITE" id="PS50235">
    <property type="entry name" value="USP_3"/>
    <property type="match status" value="1"/>
</dbReference>
<dbReference type="AlphaFoldDB" id="A0A9P3PGP5"/>
<accession>A0A9P3PGP5</accession>
<dbReference type="SUPFAM" id="SSF54001">
    <property type="entry name" value="Cysteine proteinases"/>
    <property type="match status" value="1"/>
</dbReference>
<feature type="domain" description="UBP-type" evidence="13">
    <location>
        <begin position="64"/>
        <end position="161"/>
    </location>
</feature>
<dbReference type="FunFam" id="3.30.40.10:FF:000068">
    <property type="entry name" value="U4/U6.U5 tri-snRNP-associated protein 2"/>
    <property type="match status" value="1"/>
</dbReference>
<evidence type="ECO:0000256" key="5">
    <source>
        <dbReference type="ARBA" id="ARBA00022728"/>
    </source>
</evidence>
<evidence type="ECO:0000256" key="8">
    <source>
        <dbReference type="ARBA" id="ARBA00023187"/>
    </source>
</evidence>
<dbReference type="GO" id="GO:0000245">
    <property type="term" value="P:spliceosomal complex assembly"/>
    <property type="evidence" value="ECO:0007669"/>
    <property type="project" value="InterPro"/>
</dbReference>
<dbReference type="InterPro" id="IPR033809">
    <property type="entry name" value="USP39"/>
</dbReference>
<evidence type="ECO:0000256" key="3">
    <source>
        <dbReference type="ARBA" id="ARBA00022664"/>
    </source>
</evidence>
<dbReference type="InterPro" id="IPR050185">
    <property type="entry name" value="Ub_carboxyl-term_hydrolase"/>
</dbReference>
<keyword evidence="4" id="KW-0479">Metal-binding</keyword>
<comment type="caution">
    <text evidence="14">The sequence shown here is derived from an EMBL/GenBank/DDBJ whole genome shotgun (WGS) entry which is preliminary data.</text>
</comment>
<dbReference type="GO" id="GO:0008270">
    <property type="term" value="F:zinc ion binding"/>
    <property type="evidence" value="ECO:0007669"/>
    <property type="project" value="UniProtKB-KW"/>
</dbReference>
<keyword evidence="6 10" id="KW-0863">Zinc-finger</keyword>
<sequence>MSESRPKRSDDGSNEQDGLPELERPVKRARVTPDDVEETPSRANVPDDYYEDEELAQPTEQIHSSDLYLDTINRAVLDFDFEKVCSVSLTNVNVYGCLVCGKYFQGRGRKSYAYSHSIHDDHHVFINLETTKVYVLPDGYPVSDPSLEDISFVLNPTFTQGSVATLSSPAHHLKPSYDLAHKAYVPGYVGLNNIKRNDYMNVIIHSLLHIPPLRDFLLLSNFRGKESELLKRFAGLAKKLWNPRLFKSQVSPHEFLQEVNRASVGKFRLEHQGDPVEFLGWLLNRVHKDLGGTKKKNSSIIFSTFQGELRVETQQVLVRPDADGHEKPRFDIDRDIKVSESPFLFLAVDLPPPPLFQDAVEKNIIPQVSIQSILAKYDGKTTQESLGQLRRFKCKRLPQYIILHFKRFTKNIFVEEKNPTIVNFPLRGLDFRAYVDTPSTDLSTLYDLIANVTHESVAGTTRDKESTVWKVHLRAAGGGGESEKWFMIQDLIVQETRKEMIFLGETVLQIWERRAHDTKGTEEVHKAMEVDKQS</sequence>
<evidence type="ECO:0000256" key="6">
    <source>
        <dbReference type="ARBA" id="ARBA00022771"/>
    </source>
</evidence>
<protein>
    <submittedName>
        <fullName evidence="14">Spindle pole body protein</fullName>
    </submittedName>
</protein>
<dbReference type="EMBL" id="BRPK01000003">
    <property type="protein sequence ID" value="GLB35730.1"/>
    <property type="molecule type" value="Genomic_DNA"/>
</dbReference>
<gene>
    <name evidence="14" type="primary">ubp10</name>
    <name evidence="14" type="ORF">LshimejAT787_0300180</name>
</gene>
<dbReference type="Pfam" id="PF00443">
    <property type="entry name" value="UCH"/>
    <property type="match status" value="1"/>
</dbReference>
<evidence type="ECO:0000313" key="14">
    <source>
        <dbReference type="EMBL" id="GLB35730.1"/>
    </source>
</evidence>
<dbReference type="GO" id="GO:0016579">
    <property type="term" value="P:protein deubiquitination"/>
    <property type="evidence" value="ECO:0007669"/>
    <property type="project" value="InterPro"/>
</dbReference>
<dbReference type="InterPro" id="IPR028889">
    <property type="entry name" value="USP"/>
</dbReference>
<keyword evidence="5" id="KW-0747">Spliceosome</keyword>
<dbReference type="OrthoDB" id="10263353at2759"/>
<evidence type="ECO:0000313" key="15">
    <source>
        <dbReference type="Proteomes" id="UP001063166"/>
    </source>
</evidence>
<dbReference type="Proteomes" id="UP001063166">
    <property type="component" value="Unassembled WGS sequence"/>
</dbReference>
<dbReference type="InterPro" id="IPR038765">
    <property type="entry name" value="Papain-like_cys_pep_sf"/>
</dbReference>
<dbReference type="Pfam" id="PF02148">
    <property type="entry name" value="zf-UBP"/>
    <property type="match status" value="1"/>
</dbReference>
<dbReference type="GO" id="GO:0004843">
    <property type="term" value="F:cysteine-type deubiquitinase activity"/>
    <property type="evidence" value="ECO:0007669"/>
    <property type="project" value="InterPro"/>
</dbReference>
<comment type="similarity">
    <text evidence="2">Belongs to the peptidase C19 family.</text>
</comment>
<dbReference type="PROSITE" id="PS50271">
    <property type="entry name" value="ZF_UBP"/>
    <property type="match status" value="1"/>
</dbReference>
<dbReference type="SMART" id="SM00290">
    <property type="entry name" value="ZnF_UBP"/>
    <property type="match status" value="1"/>
</dbReference>
<dbReference type="PANTHER" id="PTHR21646:SF16">
    <property type="entry name" value="U4_U6.U5 TRI-SNRNP-ASSOCIATED PROTEIN 2"/>
    <property type="match status" value="1"/>
</dbReference>